<evidence type="ECO:0000313" key="2">
    <source>
        <dbReference type="Proteomes" id="UP000652176"/>
    </source>
</evidence>
<sequence>MARVRLHWYPDQSRQAASFYDGTANWMFGWLLRILPVRLADHIEQTAKGA</sequence>
<keyword evidence="2" id="KW-1185">Reference proteome</keyword>
<evidence type="ECO:0000313" key="1">
    <source>
        <dbReference type="EMBL" id="MBD9356220.1"/>
    </source>
</evidence>
<protein>
    <submittedName>
        <fullName evidence="1">Uncharacterized protein</fullName>
    </submittedName>
</protein>
<gene>
    <name evidence="1" type="ORF">IE877_10010</name>
</gene>
<comment type="caution">
    <text evidence="1">The sequence shown here is derived from an EMBL/GenBank/DDBJ whole genome shotgun (WGS) entry which is preliminary data.</text>
</comment>
<dbReference type="RefSeq" id="WP_192374594.1">
    <property type="nucleotide sequence ID" value="NZ_CAJHIV010000001.1"/>
</dbReference>
<proteinExistence type="predicted"/>
<organism evidence="1 2">
    <name type="scientific">Methylomonas albis</name>
    <dbReference type="NCBI Taxonomy" id="1854563"/>
    <lineage>
        <taxon>Bacteria</taxon>
        <taxon>Pseudomonadati</taxon>
        <taxon>Pseudomonadota</taxon>
        <taxon>Gammaproteobacteria</taxon>
        <taxon>Methylococcales</taxon>
        <taxon>Methylococcaceae</taxon>
        <taxon>Methylomonas</taxon>
    </lineage>
</organism>
<reference evidence="1 2" key="1">
    <citation type="submission" date="2020-09" db="EMBL/GenBank/DDBJ databases">
        <title>Methylomonas albis sp. nov. and Methylomonas fluvii sp. nov.: Two cold-adapted methanotrophs from the River Elbe and an amended description of Methylovulum psychrotolerans strain Eb1.</title>
        <authorList>
            <person name="Bussmann I.K."/>
            <person name="Klings K.-W."/>
            <person name="Warnstedt J."/>
            <person name="Hoppert M."/>
            <person name="Saborowski A."/>
            <person name="Horn F."/>
            <person name="Liebner S."/>
        </authorList>
    </citation>
    <scope>NUCLEOTIDE SEQUENCE [LARGE SCALE GENOMIC DNA]</scope>
    <source>
        <strain evidence="1 2">EbA</strain>
    </source>
</reference>
<dbReference type="EMBL" id="JACXSS010000001">
    <property type="protein sequence ID" value="MBD9356220.1"/>
    <property type="molecule type" value="Genomic_DNA"/>
</dbReference>
<dbReference type="Proteomes" id="UP000652176">
    <property type="component" value="Unassembled WGS sequence"/>
</dbReference>
<accession>A0ABR9CZQ6</accession>
<name>A0ABR9CZQ6_9GAMM</name>